<protein>
    <recommendedName>
        <fullName evidence="1">Chromo domain-containing protein</fullName>
    </recommendedName>
</protein>
<evidence type="ECO:0000313" key="2">
    <source>
        <dbReference type="EMBL" id="CAN65797.1"/>
    </source>
</evidence>
<reference evidence="2" key="1">
    <citation type="journal article" date="2007" name="PLoS ONE">
        <title>The first genome sequence of an elite grapevine cultivar (Pinot noir Vitis vinifera L.): coping with a highly heterozygous genome.</title>
        <authorList>
            <person name="Velasco R."/>
            <person name="Zharkikh A."/>
            <person name="Troggio M."/>
            <person name="Cartwright D.A."/>
            <person name="Cestaro A."/>
            <person name="Pruss D."/>
            <person name="Pindo M."/>
            <person name="FitzGerald L.M."/>
            <person name="Vezzulli S."/>
            <person name="Reid J."/>
            <person name="Malacarne G."/>
            <person name="Iliev D."/>
            <person name="Coppola G."/>
            <person name="Wardell B."/>
            <person name="Micheletti D."/>
            <person name="Macalma T."/>
            <person name="Facci M."/>
            <person name="Mitchell J.T."/>
            <person name="Perazzolli M."/>
            <person name="Eldredge G."/>
            <person name="Gatto P."/>
            <person name="Oyzerski R."/>
            <person name="Moretto M."/>
            <person name="Gutin N."/>
            <person name="Stefanini M."/>
            <person name="Chen Y."/>
            <person name="Segala C."/>
            <person name="Davenport C."/>
            <person name="Dematte L."/>
            <person name="Mraz A."/>
            <person name="Battilana J."/>
            <person name="Stormo K."/>
            <person name="Costa F."/>
            <person name="Tao Q."/>
            <person name="Si-Ammour A."/>
            <person name="Harkins T."/>
            <person name="Lackey A."/>
            <person name="Perbost C."/>
            <person name="Taillon B."/>
            <person name="Stella A."/>
            <person name="Solovyev V."/>
            <person name="Fawcett J.A."/>
            <person name="Sterck L."/>
            <person name="Vandepoele K."/>
            <person name="Grando S.M."/>
            <person name="Toppo S."/>
            <person name="Moser C."/>
            <person name="Lanchbury J."/>
            <person name="Bogden R."/>
            <person name="Skolnick M."/>
            <person name="Sgaramella V."/>
            <person name="Bhatnagar S.K."/>
            <person name="Fontana P."/>
            <person name="Gutin A."/>
            <person name="Van de Peer Y."/>
            <person name="Salamini F."/>
            <person name="Viola R."/>
        </authorList>
    </citation>
    <scope>NUCLEOTIDE SEQUENCE</scope>
</reference>
<dbReference type="Pfam" id="PF00385">
    <property type="entry name" value="Chromo"/>
    <property type="match status" value="1"/>
</dbReference>
<accession>A5BLN8</accession>
<dbReference type="PROSITE" id="PS50013">
    <property type="entry name" value="CHROMO_2"/>
    <property type="match status" value="1"/>
</dbReference>
<proteinExistence type="predicted"/>
<dbReference type="Pfam" id="PF24626">
    <property type="entry name" value="SH3_Tf2-1"/>
    <property type="match status" value="1"/>
</dbReference>
<dbReference type="EMBL" id="AM463797">
    <property type="protein sequence ID" value="CAN65797.1"/>
    <property type="molecule type" value="Genomic_DNA"/>
</dbReference>
<evidence type="ECO:0000259" key="1">
    <source>
        <dbReference type="PROSITE" id="PS50013"/>
    </source>
</evidence>
<dbReference type="Gene3D" id="2.40.50.40">
    <property type="match status" value="1"/>
</dbReference>
<sequence length="268" mass="30104">MACYGRRKQGVEYRVRGELEREGRGWISVGGQVRETSVAFRSSMKLAPRFFGPYKVIAKVGLVAYKLALPLGSQIHDVFHVSLLKKYLGPVTTTSTQLPPVSDTSTVLPQPEAVLDRRVIHKGKYRPKSEILVKWVGAPAEDATWENEWRFTNFVVIFSSMYGYTYSENELNKCFWYGYHSLRKLWLFLIRKTTVARTHWTKADNIQGLTTFLNGYPSGVLSVISGYGPTSGTVCANHINTGKFVFTKASGVRDSVVMLGYGHLYTGV</sequence>
<dbReference type="CDD" id="cd00024">
    <property type="entry name" value="CD_CSD"/>
    <property type="match status" value="1"/>
</dbReference>
<gene>
    <name evidence="2" type="ORF">VITISV_014905</name>
</gene>
<dbReference type="InterPro" id="IPR056924">
    <property type="entry name" value="SH3_Tf2-1"/>
</dbReference>
<dbReference type="InterPro" id="IPR023780">
    <property type="entry name" value="Chromo_domain"/>
</dbReference>
<dbReference type="SUPFAM" id="SSF54160">
    <property type="entry name" value="Chromo domain-like"/>
    <property type="match status" value="1"/>
</dbReference>
<organism evidence="2">
    <name type="scientific">Vitis vinifera</name>
    <name type="common">Grape</name>
    <dbReference type="NCBI Taxonomy" id="29760"/>
    <lineage>
        <taxon>Eukaryota</taxon>
        <taxon>Viridiplantae</taxon>
        <taxon>Streptophyta</taxon>
        <taxon>Embryophyta</taxon>
        <taxon>Tracheophyta</taxon>
        <taxon>Spermatophyta</taxon>
        <taxon>Magnoliopsida</taxon>
        <taxon>eudicotyledons</taxon>
        <taxon>Gunneridae</taxon>
        <taxon>Pentapetalae</taxon>
        <taxon>rosids</taxon>
        <taxon>Vitales</taxon>
        <taxon>Vitaceae</taxon>
        <taxon>Viteae</taxon>
        <taxon>Vitis</taxon>
    </lineage>
</organism>
<name>A5BLN8_VITVI</name>
<dbReference type="InterPro" id="IPR000953">
    <property type="entry name" value="Chromo/chromo_shadow_dom"/>
</dbReference>
<dbReference type="AlphaFoldDB" id="A5BLN8"/>
<dbReference type="PANTHER" id="PTHR46148">
    <property type="entry name" value="CHROMO DOMAIN-CONTAINING PROTEIN"/>
    <property type="match status" value="1"/>
</dbReference>
<dbReference type="PANTHER" id="PTHR46148:SF52">
    <property type="entry name" value="OS04G0603800 PROTEIN"/>
    <property type="match status" value="1"/>
</dbReference>
<dbReference type="InterPro" id="IPR016197">
    <property type="entry name" value="Chromo-like_dom_sf"/>
</dbReference>
<feature type="domain" description="Chromo" evidence="1">
    <location>
        <begin position="109"/>
        <end position="148"/>
    </location>
</feature>